<gene>
    <name evidence="2" type="ORF">DDE74_36595</name>
</gene>
<dbReference type="AlphaFoldDB" id="A0A3S9YKU7"/>
<dbReference type="EMBL" id="CP029042">
    <property type="protein sequence ID" value="AZS75686.1"/>
    <property type="molecule type" value="Genomic_DNA"/>
</dbReference>
<feature type="region of interest" description="Disordered" evidence="1">
    <location>
        <begin position="95"/>
        <end position="132"/>
    </location>
</feature>
<accession>A0A3S9YKU7</accession>
<organism evidence="2 3">
    <name type="scientific">Streptomyces lydicus</name>
    <dbReference type="NCBI Taxonomy" id="47763"/>
    <lineage>
        <taxon>Bacteria</taxon>
        <taxon>Bacillati</taxon>
        <taxon>Actinomycetota</taxon>
        <taxon>Actinomycetes</taxon>
        <taxon>Kitasatosporales</taxon>
        <taxon>Streptomycetaceae</taxon>
        <taxon>Streptomyces</taxon>
    </lineage>
</organism>
<reference evidence="2 3" key="1">
    <citation type="submission" date="2018-04" db="EMBL/GenBank/DDBJ databases">
        <title>Complete genome sequences of Streptomyces lydicus strain WYEC and characterization of antagonistic properties of biological control agents.</title>
        <authorList>
            <person name="Mariita R.M."/>
            <person name="Sello J.K."/>
        </authorList>
    </citation>
    <scope>NUCLEOTIDE SEQUENCE [LARGE SCALE GENOMIC DNA]</scope>
    <source>
        <strain evidence="2 3">WYEC 108</strain>
    </source>
</reference>
<dbReference type="Proteomes" id="UP000275579">
    <property type="component" value="Chromosome"/>
</dbReference>
<sequence>MASVDLSGMVRNLMWVARPPETHLSKSSTPGGSSALARDDDNALVTHAVLFPAEDVIKVAAAVGITVGIGVGIAAAKATPHVKNRFNDLKSKLNRKSEDAVEAAAQEARPEQPDSELTARVPTGLPTTAGTP</sequence>
<dbReference type="RefSeq" id="WP_127154413.1">
    <property type="nucleotide sequence ID" value="NZ_CP029042.1"/>
</dbReference>
<name>A0A3S9YKU7_9ACTN</name>
<protein>
    <submittedName>
        <fullName evidence="2">Uncharacterized protein</fullName>
    </submittedName>
</protein>
<proteinExistence type="predicted"/>
<evidence type="ECO:0000313" key="3">
    <source>
        <dbReference type="Proteomes" id="UP000275579"/>
    </source>
</evidence>
<evidence type="ECO:0000256" key="1">
    <source>
        <dbReference type="SAM" id="MobiDB-lite"/>
    </source>
</evidence>
<evidence type="ECO:0000313" key="2">
    <source>
        <dbReference type="EMBL" id="AZS75686.1"/>
    </source>
</evidence>